<accession>A0AA35Z903</accession>
<sequence>MRDPTSLLLDKTLQRASSVTLGHSTPPISHLHKDDDDTVFGGDEEYFATFPFSSFTVQADSHTKAPVTQGQLKEIKEKLNSLLEASKASYSEVYSKAAVKFIFQAITKKHNVNHKKLNKAVTGSAVMCKDSTEKVDKLINDAQTFILKFQTSFKTNISKANAIIANLGSSLKTEKEALEKVRTGLQKDKSNFQATISSQIEKLHVKLAM</sequence>
<gene>
    <name evidence="1" type="ORF">LSALG_LOCUS27476</name>
</gene>
<proteinExistence type="predicted"/>
<dbReference type="Proteomes" id="UP001177003">
    <property type="component" value="Chromosome 5"/>
</dbReference>
<evidence type="ECO:0000313" key="1">
    <source>
        <dbReference type="EMBL" id="CAI9288156.1"/>
    </source>
</evidence>
<organism evidence="1 2">
    <name type="scientific">Lactuca saligna</name>
    <name type="common">Willowleaf lettuce</name>
    <dbReference type="NCBI Taxonomy" id="75948"/>
    <lineage>
        <taxon>Eukaryota</taxon>
        <taxon>Viridiplantae</taxon>
        <taxon>Streptophyta</taxon>
        <taxon>Embryophyta</taxon>
        <taxon>Tracheophyta</taxon>
        <taxon>Spermatophyta</taxon>
        <taxon>Magnoliopsida</taxon>
        <taxon>eudicotyledons</taxon>
        <taxon>Gunneridae</taxon>
        <taxon>Pentapetalae</taxon>
        <taxon>asterids</taxon>
        <taxon>campanulids</taxon>
        <taxon>Asterales</taxon>
        <taxon>Asteraceae</taxon>
        <taxon>Cichorioideae</taxon>
        <taxon>Cichorieae</taxon>
        <taxon>Lactucinae</taxon>
        <taxon>Lactuca</taxon>
    </lineage>
</organism>
<name>A0AA35Z903_LACSI</name>
<keyword evidence="2" id="KW-1185">Reference proteome</keyword>
<evidence type="ECO:0000313" key="2">
    <source>
        <dbReference type="Proteomes" id="UP001177003"/>
    </source>
</evidence>
<dbReference type="EMBL" id="OX465081">
    <property type="protein sequence ID" value="CAI9288156.1"/>
    <property type="molecule type" value="Genomic_DNA"/>
</dbReference>
<protein>
    <submittedName>
        <fullName evidence="1">Uncharacterized protein</fullName>
    </submittedName>
</protein>
<reference evidence="1" key="1">
    <citation type="submission" date="2023-04" db="EMBL/GenBank/DDBJ databases">
        <authorList>
            <person name="Vijverberg K."/>
            <person name="Xiong W."/>
            <person name="Schranz E."/>
        </authorList>
    </citation>
    <scope>NUCLEOTIDE SEQUENCE</scope>
</reference>
<dbReference type="AlphaFoldDB" id="A0AA35Z903"/>